<keyword evidence="3" id="KW-1185">Reference proteome</keyword>
<keyword evidence="1" id="KW-0472">Membrane</keyword>
<dbReference type="AlphaFoldDB" id="A0A919V737"/>
<organism evidence="2 3">
    <name type="scientific">Sinosporangium siamense</name>
    <dbReference type="NCBI Taxonomy" id="1367973"/>
    <lineage>
        <taxon>Bacteria</taxon>
        <taxon>Bacillati</taxon>
        <taxon>Actinomycetota</taxon>
        <taxon>Actinomycetes</taxon>
        <taxon>Streptosporangiales</taxon>
        <taxon>Streptosporangiaceae</taxon>
        <taxon>Sinosporangium</taxon>
    </lineage>
</organism>
<feature type="transmembrane region" description="Helical" evidence="1">
    <location>
        <begin position="70"/>
        <end position="86"/>
    </location>
</feature>
<reference evidence="2" key="1">
    <citation type="submission" date="2021-01" db="EMBL/GenBank/DDBJ databases">
        <title>Whole genome shotgun sequence of Sinosporangium siamense NBRC 109515.</title>
        <authorList>
            <person name="Komaki H."/>
            <person name="Tamura T."/>
        </authorList>
    </citation>
    <scope>NUCLEOTIDE SEQUENCE</scope>
    <source>
        <strain evidence="2">NBRC 109515</strain>
    </source>
</reference>
<evidence type="ECO:0000256" key="1">
    <source>
        <dbReference type="SAM" id="Phobius"/>
    </source>
</evidence>
<feature type="transmembrane region" description="Helical" evidence="1">
    <location>
        <begin position="21"/>
        <end position="39"/>
    </location>
</feature>
<evidence type="ECO:0000313" key="3">
    <source>
        <dbReference type="Proteomes" id="UP000606172"/>
    </source>
</evidence>
<sequence length="190" mass="20536">MATHSAGLPGMNGLNTTYHRAALTVFMVIVVAHLAEHLAQAVQLYALGWPLADARGVLGLPVPWLVTSEWMHYAYALITLVGLTVLRPGFTGRARTWWTVSLGIQIWHHVEHVLLLGQAISGSNLLERPVPTTLVQLLVPRAELHLFYNTIVFVPMVVAVLLHRHPAEAERAAARCSCAGAPGRPLGGAG</sequence>
<proteinExistence type="predicted"/>
<keyword evidence="1" id="KW-1133">Transmembrane helix</keyword>
<comment type="caution">
    <text evidence="2">The sequence shown here is derived from an EMBL/GenBank/DDBJ whole genome shotgun (WGS) entry which is preliminary data.</text>
</comment>
<name>A0A919V737_9ACTN</name>
<accession>A0A919V737</accession>
<dbReference type="EMBL" id="BOOW01000011">
    <property type="protein sequence ID" value="GII91682.1"/>
    <property type="molecule type" value="Genomic_DNA"/>
</dbReference>
<evidence type="ECO:0000313" key="2">
    <source>
        <dbReference type="EMBL" id="GII91682.1"/>
    </source>
</evidence>
<gene>
    <name evidence="2" type="ORF">Ssi02_19130</name>
</gene>
<protein>
    <submittedName>
        <fullName evidence="2">Uncharacterized protein</fullName>
    </submittedName>
</protein>
<dbReference type="RefSeq" id="WP_204023671.1">
    <property type="nucleotide sequence ID" value="NZ_BOOW01000011.1"/>
</dbReference>
<dbReference type="Proteomes" id="UP000606172">
    <property type="component" value="Unassembled WGS sequence"/>
</dbReference>
<keyword evidence="1" id="KW-0812">Transmembrane</keyword>